<feature type="transmembrane region" description="Helical" evidence="2">
    <location>
        <begin position="128"/>
        <end position="147"/>
    </location>
</feature>
<feature type="transmembrane region" description="Helical" evidence="2">
    <location>
        <begin position="246"/>
        <end position="266"/>
    </location>
</feature>
<reference evidence="3" key="1">
    <citation type="submission" date="2023-10" db="EMBL/GenBank/DDBJ databases">
        <title>Genome assembly of Pristionchus species.</title>
        <authorList>
            <person name="Yoshida K."/>
            <person name="Sommer R.J."/>
        </authorList>
    </citation>
    <scope>NUCLEOTIDE SEQUENCE</scope>
    <source>
        <strain evidence="3">RS5133</strain>
    </source>
</reference>
<dbReference type="AlphaFoldDB" id="A0AAV5VAL1"/>
<evidence type="ECO:0000256" key="2">
    <source>
        <dbReference type="SAM" id="Phobius"/>
    </source>
</evidence>
<dbReference type="PANTHER" id="PTHR47521:SF7">
    <property type="entry name" value="SERPENTINE RECEPTOR CLASS EPSILON-6"/>
    <property type="match status" value="1"/>
</dbReference>
<dbReference type="InterPro" id="IPR004151">
    <property type="entry name" value="7TM_GPCR_serpentine_rcpt_Sre"/>
</dbReference>
<comment type="caution">
    <text evidence="3">The sequence shown here is derived from an EMBL/GenBank/DDBJ whole genome shotgun (WGS) entry which is preliminary data.</text>
</comment>
<feature type="transmembrane region" description="Helical" evidence="2">
    <location>
        <begin position="159"/>
        <end position="180"/>
    </location>
</feature>
<keyword evidence="2" id="KW-1133">Transmembrane helix</keyword>
<evidence type="ECO:0000256" key="1">
    <source>
        <dbReference type="ARBA" id="ARBA00006803"/>
    </source>
</evidence>
<gene>
    <name evidence="3" type="ORF">PFISCL1PPCAC_6237</name>
</gene>
<feature type="non-terminal residue" evidence="3">
    <location>
        <position position="299"/>
    </location>
</feature>
<dbReference type="PANTHER" id="PTHR47521">
    <property type="entry name" value="SERPENTINE RECEPTOR, CLASS E (EPSILON)-RELATED"/>
    <property type="match status" value="1"/>
</dbReference>
<keyword evidence="2" id="KW-0812">Transmembrane</keyword>
<dbReference type="Proteomes" id="UP001432322">
    <property type="component" value="Unassembled WGS sequence"/>
</dbReference>
<proteinExistence type="inferred from homology"/>
<dbReference type="EMBL" id="BTSY01000002">
    <property type="protein sequence ID" value="GMT14940.1"/>
    <property type="molecule type" value="Genomic_DNA"/>
</dbReference>
<dbReference type="Pfam" id="PF03125">
    <property type="entry name" value="Sre"/>
    <property type="match status" value="1"/>
</dbReference>
<name>A0AAV5VAL1_9BILA</name>
<organism evidence="3 4">
    <name type="scientific">Pristionchus fissidentatus</name>
    <dbReference type="NCBI Taxonomy" id="1538716"/>
    <lineage>
        <taxon>Eukaryota</taxon>
        <taxon>Metazoa</taxon>
        <taxon>Ecdysozoa</taxon>
        <taxon>Nematoda</taxon>
        <taxon>Chromadorea</taxon>
        <taxon>Rhabditida</taxon>
        <taxon>Rhabditina</taxon>
        <taxon>Diplogasteromorpha</taxon>
        <taxon>Diplogasteroidea</taxon>
        <taxon>Neodiplogasteridae</taxon>
        <taxon>Pristionchus</taxon>
    </lineage>
</organism>
<protein>
    <recommendedName>
        <fullName evidence="5">G protein-coupled receptor</fullName>
    </recommendedName>
</protein>
<feature type="transmembrane region" description="Helical" evidence="2">
    <location>
        <begin position="213"/>
        <end position="234"/>
    </location>
</feature>
<feature type="transmembrane region" description="Helical" evidence="2">
    <location>
        <begin position="46"/>
        <end position="67"/>
    </location>
</feature>
<keyword evidence="2" id="KW-0472">Membrane</keyword>
<sequence>MQVFYDWLSLLLWIIELILLIIAQLFVLISIRDISKDAVLHYNFKVLMIIVVLRSPLQAICRSIVIYNRAFVYGQSDLPDGLQFTINAVKRFQTSEIGFSLLFLSIERIVACFCKTYETRFQSWEWKISLPILFLLPGFVLLGLFFVNGGSLSSTVESLITISVYIFAAITTLSVLRISISKFSRRHSLRLQLRDKFATAENIRASRIAFPCILNECLCYSIVICLGYFSYAILKYETGTDPTKLSHAFDLIAAYQSLFVPLFLTYKIRLIRRESIGSTIAIDRKTESDVYFTAYQSKW</sequence>
<evidence type="ECO:0000313" key="3">
    <source>
        <dbReference type="EMBL" id="GMT14940.1"/>
    </source>
</evidence>
<keyword evidence="4" id="KW-1185">Reference proteome</keyword>
<evidence type="ECO:0008006" key="5">
    <source>
        <dbReference type="Google" id="ProtNLM"/>
    </source>
</evidence>
<accession>A0AAV5VAL1</accession>
<dbReference type="GO" id="GO:0016020">
    <property type="term" value="C:membrane"/>
    <property type="evidence" value="ECO:0007669"/>
    <property type="project" value="InterPro"/>
</dbReference>
<feature type="transmembrane region" description="Helical" evidence="2">
    <location>
        <begin position="12"/>
        <end position="34"/>
    </location>
</feature>
<evidence type="ECO:0000313" key="4">
    <source>
        <dbReference type="Proteomes" id="UP001432322"/>
    </source>
</evidence>
<dbReference type="GO" id="GO:0007606">
    <property type="term" value="P:sensory perception of chemical stimulus"/>
    <property type="evidence" value="ECO:0007669"/>
    <property type="project" value="InterPro"/>
</dbReference>
<comment type="similarity">
    <text evidence="1">Belongs to the nematode receptor-like protein sre family.</text>
</comment>
<dbReference type="InterPro" id="IPR052860">
    <property type="entry name" value="NRL-GPCR1"/>
</dbReference>